<evidence type="ECO:0000313" key="3">
    <source>
        <dbReference type="EMBL" id="RKN27763.1"/>
    </source>
</evidence>
<gene>
    <name evidence="3" type="ORF">D7318_02470</name>
    <name evidence="2" type="ORF">D7319_00420</name>
</gene>
<dbReference type="RefSeq" id="WP_120695123.1">
    <property type="nucleotide sequence ID" value="NZ_RBDX01000001.1"/>
</dbReference>
<dbReference type="EMBL" id="RBDY01000001">
    <property type="protein sequence ID" value="RKN27763.1"/>
    <property type="molecule type" value="Genomic_DNA"/>
</dbReference>
<dbReference type="OrthoDB" id="8635217at2"/>
<sequence length="140" mass="15525">MPAGPRRQAPTDPRALVDRYLRLCEERRLDEAGLLLAPDATLVFPGGERHASPAAMAAAARASYRWVRKRRDRWFTGTADEGEGDGTGAVTVVSLGTLHSEDPAGRPFDGIRYADVFVLRDGLIHEQHVYNDLPRTRCRT</sequence>
<dbReference type="AlphaFoldDB" id="A0A3A9WI66"/>
<protein>
    <recommendedName>
        <fullName evidence="1">SnoaL-like domain-containing protein</fullName>
    </recommendedName>
</protein>
<dbReference type="SUPFAM" id="SSF54427">
    <property type="entry name" value="NTF2-like"/>
    <property type="match status" value="1"/>
</dbReference>
<evidence type="ECO:0000313" key="2">
    <source>
        <dbReference type="EMBL" id="RKN12469.1"/>
    </source>
</evidence>
<name>A0A3A9WI66_9ACTN</name>
<dbReference type="EMBL" id="RBDX01000001">
    <property type="protein sequence ID" value="RKN12469.1"/>
    <property type="molecule type" value="Genomic_DNA"/>
</dbReference>
<dbReference type="Proteomes" id="UP000275024">
    <property type="component" value="Unassembled WGS sequence"/>
</dbReference>
<dbReference type="Pfam" id="PF12680">
    <property type="entry name" value="SnoaL_2"/>
    <property type="match status" value="1"/>
</dbReference>
<dbReference type="InterPro" id="IPR032710">
    <property type="entry name" value="NTF2-like_dom_sf"/>
</dbReference>
<keyword evidence="4" id="KW-1185">Reference proteome</keyword>
<dbReference type="Gene3D" id="3.10.450.50">
    <property type="match status" value="1"/>
</dbReference>
<dbReference type="InterPro" id="IPR037401">
    <property type="entry name" value="SnoaL-like"/>
</dbReference>
<dbReference type="Proteomes" id="UP000268652">
    <property type="component" value="Unassembled WGS sequence"/>
</dbReference>
<proteinExistence type="predicted"/>
<reference evidence="4 5" key="1">
    <citation type="submission" date="2018-09" db="EMBL/GenBank/DDBJ databases">
        <title>Streptomyces sp. nov. DS1-2, an endophytic actinomycete isolated from roots of Dendrobium scabrilingue.</title>
        <authorList>
            <person name="Kuncharoen N."/>
            <person name="Kudo T."/>
            <person name="Ohkuma M."/>
            <person name="Yuki M."/>
            <person name="Tanasupawat S."/>
        </authorList>
    </citation>
    <scope>NUCLEOTIDE SEQUENCE [LARGE SCALE GENOMIC DNA]</scope>
    <source>
        <strain evidence="2 5">AZ1-7</strain>
        <strain evidence="3 4">DS1-2</strain>
    </source>
</reference>
<accession>A0A3A9WI66</accession>
<evidence type="ECO:0000313" key="5">
    <source>
        <dbReference type="Proteomes" id="UP000275024"/>
    </source>
</evidence>
<organism evidence="2 5">
    <name type="scientific">Streptomyces radicis</name>
    <dbReference type="NCBI Taxonomy" id="1750517"/>
    <lineage>
        <taxon>Bacteria</taxon>
        <taxon>Bacillati</taxon>
        <taxon>Actinomycetota</taxon>
        <taxon>Actinomycetes</taxon>
        <taxon>Kitasatosporales</taxon>
        <taxon>Streptomycetaceae</taxon>
        <taxon>Streptomyces</taxon>
    </lineage>
</organism>
<feature type="domain" description="SnoaL-like" evidence="1">
    <location>
        <begin position="17"/>
        <end position="126"/>
    </location>
</feature>
<evidence type="ECO:0000313" key="4">
    <source>
        <dbReference type="Proteomes" id="UP000268652"/>
    </source>
</evidence>
<comment type="caution">
    <text evidence="2">The sequence shown here is derived from an EMBL/GenBank/DDBJ whole genome shotgun (WGS) entry which is preliminary data.</text>
</comment>
<evidence type="ECO:0000259" key="1">
    <source>
        <dbReference type="Pfam" id="PF12680"/>
    </source>
</evidence>